<dbReference type="AlphaFoldDB" id="A0AB39UBU9"/>
<dbReference type="InterPro" id="IPR024301">
    <property type="entry name" value="Amidase_6"/>
</dbReference>
<accession>A0AB39UBU9</accession>
<dbReference type="PANTHER" id="PTHR40032:SF1">
    <property type="entry name" value="EXPORTED PROTEIN"/>
    <property type="match status" value="1"/>
</dbReference>
<reference evidence="2" key="1">
    <citation type="submission" date="2023-07" db="EMBL/GenBank/DDBJ databases">
        <title>Bifidobacterium aquikefiriaerophilum sp. nov. and Bifidobacterium eccum sp. nov., isolated from water kefir.</title>
        <authorList>
            <person name="Breselge S."/>
            <person name="Bellassi P."/>
            <person name="Barcenilla C."/>
            <person name="Alvarez-Ordonez A."/>
            <person name="Morelli L."/>
            <person name="Cotter P.D."/>
        </authorList>
    </citation>
    <scope>NUCLEOTIDE SEQUENCE</scope>
    <source>
        <strain evidence="2">WK048_4_13</strain>
    </source>
</reference>
<feature type="domain" description="Putative amidase" evidence="1">
    <location>
        <begin position="115"/>
        <end position="278"/>
    </location>
</feature>
<dbReference type="Pfam" id="PF12671">
    <property type="entry name" value="Amidase_6"/>
    <property type="match status" value="1"/>
</dbReference>
<proteinExistence type="predicted"/>
<dbReference type="PANTHER" id="PTHR40032">
    <property type="entry name" value="EXPORTED PROTEIN-RELATED"/>
    <property type="match status" value="1"/>
</dbReference>
<evidence type="ECO:0000313" key="2">
    <source>
        <dbReference type="EMBL" id="XDS46514.1"/>
    </source>
</evidence>
<evidence type="ECO:0000259" key="1">
    <source>
        <dbReference type="Pfam" id="PF12671"/>
    </source>
</evidence>
<protein>
    <submittedName>
        <fullName evidence="2">Amidase domain-containing protein</fullName>
    </submittedName>
</protein>
<name>A0AB39UBU9_9BIFI</name>
<dbReference type="EMBL" id="CP129675">
    <property type="protein sequence ID" value="XDS46514.1"/>
    <property type="molecule type" value="Genomic_DNA"/>
</dbReference>
<dbReference type="RefSeq" id="WP_369343124.1">
    <property type="nucleotide sequence ID" value="NZ_CP129675.1"/>
</dbReference>
<gene>
    <name evidence="2" type="ORF">QN217_10405</name>
</gene>
<sequence length="290" mass="32176">MTQNGYEATVDIETNLQMTPSKGTTITIAGKKQGSLNSSATFRHILNLEQPAGQSGTNLAVVKDQVQLDDNADQINPVSVPHQLSYSSKKTQASTRDIADYDSWSTNHVGLNWLSTVDYAELWTDSNHVYKNPDQDFMNLKYPVFKDNCTNFVSQALHEGGLKTKNATVISRKHDDVWSYEAFAQLGPTYTWGGAENNYRYMKNYSGAFSSDNDPTHIGPGGIIYADWTGNGSKDHAAIVVGNISTKSASIPVICQKTHNEHEQPLTTLENYAKDKYHGATKWYGLQWAK</sequence>
<organism evidence="2">
    <name type="scientific">Bifidobacterium fermentum</name>
    <dbReference type="NCBI Taxonomy" id="3059035"/>
    <lineage>
        <taxon>Bacteria</taxon>
        <taxon>Bacillati</taxon>
        <taxon>Actinomycetota</taxon>
        <taxon>Actinomycetes</taxon>
        <taxon>Bifidobacteriales</taxon>
        <taxon>Bifidobacteriaceae</taxon>
        <taxon>Bifidobacterium</taxon>
    </lineage>
</organism>